<dbReference type="InterPro" id="IPR021307">
    <property type="entry name" value="DUF2884"/>
</dbReference>
<name>B8CS79_SHEPW</name>
<dbReference type="HOGENOM" id="CLU_087938_0_0_6"/>
<sequence>MKKLLTSVGVSAVLLSASSLQLVSAHDESGEHFNNECEVSLNYDVTVEPKKLTVSDVGKEQYRIEMNKLFVNGEQISLNKQQQQLVSQYADEVSSQVPEVIELVNDAVAMASTAVSMALTPLLGDATGAKIDEMMDGLQDRVEDVAYQNGDKFYLGATESSLESAFGEEFEKEMEQLVQNSIGTMMMSLGSQMMSGDGDSFEAKMDAFSVKMDSIGEDIELQMEEQAQDLEARGERLCENFETLAALEKKLQAQIPELANYSLVATASKKLLE</sequence>
<protein>
    <recommendedName>
        <fullName evidence="4">DUF2884 family protein</fullName>
    </recommendedName>
</protein>
<organism evidence="2 3">
    <name type="scientific">Shewanella piezotolerans (strain WP3 / JCM 13877)</name>
    <dbReference type="NCBI Taxonomy" id="225849"/>
    <lineage>
        <taxon>Bacteria</taxon>
        <taxon>Pseudomonadati</taxon>
        <taxon>Pseudomonadota</taxon>
        <taxon>Gammaproteobacteria</taxon>
        <taxon>Alteromonadales</taxon>
        <taxon>Shewanellaceae</taxon>
        <taxon>Shewanella</taxon>
    </lineage>
</organism>
<dbReference type="OrthoDB" id="6399077at2"/>
<accession>B8CS79</accession>
<keyword evidence="1" id="KW-0732">Signal</keyword>
<dbReference type="Pfam" id="PF11101">
    <property type="entry name" value="DUF2884"/>
    <property type="match status" value="1"/>
</dbReference>
<evidence type="ECO:0000313" key="3">
    <source>
        <dbReference type="Proteomes" id="UP000000753"/>
    </source>
</evidence>
<dbReference type="STRING" id="225849.swp_3682"/>
<gene>
    <name evidence="2" type="ordered locus">swp_3682</name>
</gene>
<feature type="signal peptide" evidence="1">
    <location>
        <begin position="1"/>
        <end position="25"/>
    </location>
</feature>
<dbReference type="eggNOG" id="ENOG502Z7W2">
    <property type="taxonomic scope" value="Bacteria"/>
</dbReference>
<evidence type="ECO:0000313" key="2">
    <source>
        <dbReference type="EMBL" id="ACJ30369.1"/>
    </source>
</evidence>
<feature type="chain" id="PRO_5002866980" description="DUF2884 family protein" evidence="1">
    <location>
        <begin position="26"/>
        <end position="273"/>
    </location>
</feature>
<dbReference type="EMBL" id="CP000472">
    <property type="protein sequence ID" value="ACJ30369.1"/>
    <property type="molecule type" value="Genomic_DNA"/>
</dbReference>
<evidence type="ECO:0008006" key="4">
    <source>
        <dbReference type="Google" id="ProtNLM"/>
    </source>
</evidence>
<proteinExistence type="predicted"/>
<dbReference type="KEGG" id="swp:swp_3682"/>
<keyword evidence="3" id="KW-1185">Reference proteome</keyword>
<dbReference type="Proteomes" id="UP000000753">
    <property type="component" value="Chromosome"/>
</dbReference>
<evidence type="ECO:0000256" key="1">
    <source>
        <dbReference type="SAM" id="SignalP"/>
    </source>
</evidence>
<dbReference type="RefSeq" id="WP_020913714.1">
    <property type="nucleotide sequence ID" value="NC_011566.1"/>
</dbReference>
<dbReference type="AlphaFoldDB" id="B8CS79"/>
<reference evidence="2 3" key="1">
    <citation type="journal article" date="2008" name="PLoS ONE">
        <title>Environmental adaptation: genomic analysis of the piezotolerant and psychrotolerant deep-sea iron reducing bacterium Shewanella piezotolerans WP3.</title>
        <authorList>
            <person name="Wang F."/>
            <person name="Wang J."/>
            <person name="Jian H."/>
            <person name="Zhang B."/>
            <person name="Li S."/>
            <person name="Wang F."/>
            <person name="Zeng X."/>
            <person name="Gao L."/>
            <person name="Bartlett D.H."/>
            <person name="Yu J."/>
            <person name="Hu S."/>
            <person name="Xiao X."/>
        </authorList>
    </citation>
    <scope>NUCLEOTIDE SEQUENCE [LARGE SCALE GENOMIC DNA]</scope>
    <source>
        <strain evidence="3">WP3 / JCM 13877</strain>
    </source>
</reference>